<reference evidence="1 2" key="1">
    <citation type="journal article" date="2012" name="Science">
        <title>The Paleozoic origin of enzymatic lignin decomposition reconstructed from 31 fungal genomes.</title>
        <authorList>
            <person name="Floudas D."/>
            <person name="Binder M."/>
            <person name="Riley R."/>
            <person name="Barry K."/>
            <person name="Blanchette R.A."/>
            <person name="Henrissat B."/>
            <person name="Martinez A.T."/>
            <person name="Otillar R."/>
            <person name="Spatafora J.W."/>
            <person name="Yadav J.S."/>
            <person name="Aerts A."/>
            <person name="Benoit I."/>
            <person name="Boyd A."/>
            <person name="Carlson A."/>
            <person name="Copeland A."/>
            <person name="Coutinho P.M."/>
            <person name="de Vries R.P."/>
            <person name="Ferreira P."/>
            <person name="Findley K."/>
            <person name="Foster B."/>
            <person name="Gaskell J."/>
            <person name="Glotzer D."/>
            <person name="Gorecki P."/>
            <person name="Heitman J."/>
            <person name="Hesse C."/>
            <person name="Hori C."/>
            <person name="Igarashi K."/>
            <person name="Jurgens J.A."/>
            <person name="Kallen N."/>
            <person name="Kersten P."/>
            <person name="Kohler A."/>
            <person name="Kuees U."/>
            <person name="Kumar T.K.A."/>
            <person name="Kuo A."/>
            <person name="LaButti K."/>
            <person name="Larrondo L.F."/>
            <person name="Lindquist E."/>
            <person name="Ling A."/>
            <person name="Lombard V."/>
            <person name="Lucas S."/>
            <person name="Lundell T."/>
            <person name="Martin R."/>
            <person name="McLaughlin D.J."/>
            <person name="Morgenstern I."/>
            <person name="Morin E."/>
            <person name="Murat C."/>
            <person name="Nagy L.G."/>
            <person name="Nolan M."/>
            <person name="Ohm R.A."/>
            <person name="Patyshakuliyeva A."/>
            <person name="Rokas A."/>
            <person name="Ruiz-Duenas F.J."/>
            <person name="Sabat G."/>
            <person name="Salamov A."/>
            <person name="Samejima M."/>
            <person name="Schmutz J."/>
            <person name="Slot J.C."/>
            <person name="St John F."/>
            <person name="Stenlid J."/>
            <person name="Sun H."/>
            <person name="Sun S."/>
            <person name="Syed K."/>
            <person name="Tsang A."/>
            <person name="Wiebenga A."/>
            <person name="Young D."/>
            <person name="Pisabarro A."/>
            <person name="Eastwood D.C."/>
            <person name="Martin F."/>
            <person name="Cullen D."/>
            <person name="Grigoriev I.V."/>
            <person name="Hibbett D.S."/>
        </authorList>
    </citation>
    <scope>NUCLEOTIDE SEQUENCE [LARGE SCALE GENOMIC DNA]</scope>
    <source>
        <strain evidence="1 2">ATCC 11539</strain>
    </source>
</reference>
<dbReference type="EMBL" id="KB469298">
    <property type="protein sequence ID" value="EPQ57726.1"/>
    <property type="molecule type" value="Genomic_DNA"/>
</dbReference>
<dbReference type="OrthoDB" id="3256413at2759"/>
<accession>S7QCY1</accession>
<dbReference type="GeneID" id="19305688"/>
<dbReference type="RefSeq" id="XP_007862889.1">
    <property type="nucleotide sequence ID" value="XM_007864698.1"/>
</dbReference>
<dbReference type="KEGG" id="gtr:GLOTRDRAFT_36223"/>
<evidence type="ECO:0000313" key="1">
    <source>
        <dbReference type="EMBL" id="EPQ57726.1"/>
    </source>
</evidence>
<protein>
    <submittedName>
        <fullName evidence="1">Uncharacterized protein</fullName>
    </submittedName>
</protein>
<dbReference type="Proteomes" id="UP000030669">
    <property type="component" value="Unassembled WGS sequence"/>
</dbReference>
<dbReference type="AlphaFoldDB" id="S7QCY1"/>
<dbReference type="STRING" id="670483.S7QCY1"/>
<name>S7QCY1_GLOTA</name>
<dbReference type="HOGENOM" id="CLU_092123_0_0_1"/>
<evidence type="ECO:0000313" key="2">
    <source>
        <dbReference type="Proteomes" id="UP000030669"/>
    </source>
</evidence>
<proteinExistence type="predicted"/>
<sequence length="264" mass="29333">MNCQINRHLKGVVDGSVLLQYKIELGVAGMVDGPPSHVTIGERWNRVRTHTDSWSGLSFETVQEIPCQKASRLQLYGNILARCVGKSTLAFNLLPGHARGISAKEWRFENFSFSIEDYVIDPVQDLLIVLPAQDAAPPRLYLSSLSTGEPHPLALESELSYPSGLIYDHFKLYLSGGFLGAQFRPAGGEPTEHLIVWSWKDGSICLVPPSAILAFPRINACYRSGYATYVPVPTLHSWATTCYWHPSHTLGRTRVSRPMSLTPR</sequence>
<keyword evidence="2" id="KW-1185">Reference proteome</keyword>
<gene>
    <name evidence="1" type="ORF">GLOTRDRAFT_36223</name>
</gene>
<organism evidence="1 2">
    <name type="scientific">Gloeophyllum trabeum (strain ATCC 11539 / FP-39264 / Madison 617)</name>
    <name type="common">Brown rot fungus</name>
    <dbReference type="NCBI Taxonomy" id="670483"/>
    <lineage>
        <taxon>Eukaryota</taxon>
        <taxon>Fungi</taxon>
        <taxon>Dikarya</taxon>
        <taxon>Basidiomycota</taxon>
        <taxon>Agaricomycotina</taxon>
        <taxon>Agaricomycetes</taxon>
        <taxon>Gloeophyllales</taxon>
        <taxon>Gloeophyllaceae</taxon>
        <taxon>Gloeophyllum</taxon>
    </lineage>
</organism>